<feature type="region of interest" description="Disordered" evidence="1">
    <location>
        <begin position="161"/>
        <end position="181"/>
    </location>
</feature>
<evidence type="ECO:0000313" key="2">
    <source>
        <dbReference type="EMBL" id="MCD9640163.1"/>
    </source>
</evidence>
<feature type="non-terminal residue" evidence="2">
    <location>
        <position position="1"/>
    </location>
</feature>
<evidence type="ECO:0000313" key="3">
    <source>
        <dbReference type="Proteomes" id="UP000823775"/>
    </source>
</evidence>
<keyword evidence="3" id="KW-1185">Reference proteome</keyword>
<name>A0ABS8V1K4_DATST</name>
<accession>A0ABS8V1K4</accession>
<organism evidence="2 3">
    <name type="scientific">Datura stramonium</name>
    <name type="common">Jimsonweed</name>
    <name type="synonym">Common thornapple</name>
    <dbReference type="NCBI Taxonomy" id="4076"/>
    <lineage>
        <taxon>Eukaryota</taxon>
        <taxon>Viridiplantae</taxon>
        <taxon>Streptophyta</taxon>
        <taxon>Embryophyta</taxon>
        <taxon>Tracheophyta</taxon>
        <taxon>Spermatophyta</taxon>
        <taxon>Magnoliopsida</taxon>
        <taxon>eudicotyledons</taxon>
        <taxon>Gunneridae</taxon>
        <taxon>Pentapetalae</taxon>
        <taxon>asterids</taxon>
        <taxon>lamiids</taxon>
        <taxon>Solanales</taxon>
        <taxon>Solanaceae</taxon>
        <taxon>Solanoideae</taxon>
        <taxon>Datureae</taxon>
        <taxon>Datura</taxon>
    </lineage>
</organism>
<dbReference type="Proteomes" id="UP000823775">
    <property type="component" value="Unassembled WGS sequence"/>
</dbReference>
<dbReference type="EMBL" id="JACEIK010003072">
    <property type="protein sequence ID" value="MCD9640163.1"/>
    <property type="molecule type" value="Genomic_DNA"/>
</dbReference>
<sequence>KPFSLWVVDPVEVKSLTDLVIAKTFNFSKDFFHYSFGDDTTPMRSHSGVYFVSMVVESDIPLVKIDCGWEDDVDILPPSLENILSLRQASRGVYLSFLHGIRSGTHLQPHYSFVIKANVVDARWDNFLLTPVVSKFTLYYYTKVRQKKACGEGVQKKKKRKDTISEFSPSRRGFKRSRGKDSLEKITATNKMHIDFGLEVLSFRDVLFQEVEVSGQVTWLKKSSARVEVGDSAPFGVS</sequence>
<proteinExistence type="predicted"/>
<reference evidence="2 3" key="1">
    <citation type="journal article" date="2021" name="BMC Genomics">
        <title>Datura genome reveals duplications of psychoactive alkaloid biosynthetic genes and high mutation rate following tissue culture.</title>
        <authorList>
            <person name="Rajewski A."/>
            <person name="Carter-House D."/>
            <person name="Stajich J."/>
            <person name="Litt A."/>
        </authorList>
    </citation>
    <scope>NUCLEOTIDE SEQUENCE [LARGE SCALE GENOMIC DNA]</scope>
    <source>
        <strain evidence="2">AR-01</strain>
    </source>
</reference>
<comment type="caution">
    <text evidence="2">The sequence shown here is derived from an EMBL/GenBank/DDBJ whole genome shotgun (WGS) entry which is preliminary data.</text>
</comment>
<gene>
    <name evidence="2" type="ORF">HAX54_025307</name>
</gene>
<evidence type="ECO:0000256" key="1">
    <source>
        <dbReference type="SAM" id="MobiDB-lite"/>
    </source>
</evidence>
<protein>
    <submittedName>
        <fullName evidence="2">Uncharacterized protein</fullName>
    </submittedName>
</protein>